<dbReference type="GO" id="GO:0003700">
    <property type="term" value="F:DNA-binding transcription factor activity"/>
    <property type="evidence" value="ECO:0007669"/>
    <property type="project" value="InterPro"/>
</dbReference>
<dbReference type="SUPFAM" id="SSF69705">
    <property type="entry name" value="Transcription factor NusA, N-terminal domain"/>
    <property type="match status" value="1"/>
</dbReference>
<keyword evidence="1" id="KW-0694">RNA-binding</keyword>
<accession>K1XWC3</accession>
<feature type="non-terminal residue" evidence="3">
    <location>
        <position position="93"/>
    </location>
</feature>
<dbReference type="InterPro" id="IPR013735">
    <property type="entry name" value="TF_NusA_N"/>
</dbReference>
<evidence type="ECO:0000313" key="3">
    <source>
        <dbReference type="EMBL" id="EKD29552.1"/>
    </source>
</evidence>
<dbReference type="PANTHER" id="PTHR22648">
    <property type="entry name" value="TRANSCRIPTION TERMINATION FACTOR NUSA"/>
    <property type="match status" value="1"/>
</dbReference>
<name>K1XWC3_9BACT</name>
<dbReference type="GO" id="GO:0003723">
    <property type="term" value="F:RNA binding"/>
    <property type="evidence" value="ECO:0007669"/>
    <property type="project" value="UniProtKB-KW"/>
</dbReference>
<dbReference type="PANTHER" id="PTHR22648:SF0">
    <property type="entry name" value="TRANSCRIPTION TERMINATION_ANTITERMINATION PROTEIN NUSA"/>
    <property type="match status" value="1"/>
</dbReference>
<feature type="domain" description="Transcription factor NusA N-terminal" evidence="2">
    <location>
        <begin position="9"/>
        <end position="85"/>
    </location>
</feature>
<sequence length="93" mass="10270">MIDIKKIETAINQIAAEKKIPRERLVEIIESAIKTAYKKDFGNKDSNVNVHLDFDTGAIEITVEKTIVDIVENPDLEMTLADLGEDAEGLSIG</sequence>
<dbReference type="AlphaFoldDB" id="K1XWC3"/>
<dbReference type="GO" id="GO:0005829">
    <property type="term" value="C:cytosol"/>
    <property type="evidence" value="ECO:0007669"/>
    <property type="project" value="TreeGrafter"/>
</dbReference>
<reference evidence="3" key="1">
    <citation type="journal article" date="2012" name="Science">
        <title>Fermentation, hydrogen, and sulfur metabolism in multiple uncultivated bacterial phyla.</title>
        <authorList>
            <person name="Wrighton K.C."/>
            <person name="Thomas B.C."/>
            <person name="Sharon I."/>
            <person name="Miller C.S."/>
            <person name="Castelle C.J."/>
            <person name="VerBerkmoes N.C."/>
            <person name="Wilkins M.J."/>
            <person name="Hettich R.L."/>
            <person name="Lipton M.S."/>
            <person name="Williams K.H."/>
            <person name="Long P.E."/>
            <person name="Banfield J.F."/>
        </authorList>
    </citation>
    <scope>NUCLEOTIDE SEQUENCE [LARGE SCALE GENOMIC DNA]</scope>
</reference>
<dbReference type="Pfam" id="PF08529">
    <property type="entry name" value="NusA_N"/>
    <property type="match status" value="1"/>
</dbReference>
<gene>
    <name evidence="3" type="ORF">ACD_78C00361G0002</name>
</gene>
<dbReference type="Gene3D" id="3.30.1480.10">
    <property type="entry name" value="NusA, N-terminal domain"/>
    <property type="match status" value="1"/>
</dbReference>
<comment type="caution">
    <text evidence="3">The sequence shown here is derived from an EMBL/GenBank/DDBJ whole genome shotgun (WGS) entry which is preliminary data.</text>
</comment>
<proteinExistence type="predicted"/>
<dbReference type="GO" id="GO:0006353">
    <property type="term" value="P:DNA-templated transcription termination"/>
    <property type="evidence" value="ECO:0007669"/>
    <property type="project" value="InterPro"/>
</dbReference>
<dbReference type="InterPro" id="IPR036555">
    <property type="entry name" value="NusA_N_sf"/>
</dbReference>
<protein>
    <recommendedName>
        <fullName evidence="2">Transcription factor NusA N-terminal domain-containing protein</fullName>
    </recommendedName>
</protein>
<dbReference type="GO" id="GO:0031564">
    <property type="term" value="P:transcription antitermination"/>
    <property type="evidence" value="ECO:0007669"/>
    <property type="project" value="InterPro"/>
</dbReference>
<dbReference type="InterPro" id="IPR030842">
    <property type="entry name" value="TF_NusA_bacterial"/>
</dbReference>
<evidence type="ECO:0000259" key="2">
    <source>
        <dbReference type="Pfam" id="PF08529"/>
    </source>
</evidence>
<organism evidence="3">
    <name type="scientific">uncultured bacterium</name>
    <name type="common">gcode 4</name>
    <dbReference type="NCBI Taxonomy" id="1234023"/>
    <lineage>
        <taxon>Bacteria</taxon>
        <taxon>environmental samples</taxon>
    </lineage>
</organism>
<dbReference type="EMBL" id="AMFJ01034361">
    <property type="protein sequence ID" value="EKD29552.1"/>
    <property type="molecule type" value="Genomic_DNA"/>
</dbReference>
<evidence type="ECO:0000256" key="1">
    <source>
        <dbReference type="ARBA" id="ARBA00022884"/>
    </source>
</evidence>